<evidence type="ECO:0000259" key="1">
    <source>
        <dbReference type="PROSITE" id="PS51186"/>
    </source>
</evidence>
<reference evidence="2" key="1">
    <citation type="submission" date="2022-08" db="EMBL/GenBank/DDBJ databases">
        <title>Draft genome sequencing of Roseisolibacter agri AW1220.</title>
        <authorList>
            <person name="Tobiishi Y."/>
            <person name="Tonouchi A."/>
        </authorList>
    </citation>
    <scope>NUCLEOTIDE SEQUENCE</scope>
    <source>
        <strain evidence="2">AW1220</strain>
    </source>
</reference>
<dbReference type="GO" id="GO:0016747">
    <property type="term" value="F:acyltransferase activity, transferring groups other than amino-acyl groups"/>
    <property type="evidence" value="ECO:0007669"/>
    <property type="project" value="InterPro"/>
</dbReference>
<evidence type="ECO:0000313" key="2">
    <source>
        <dbReference type="EMBL" id="GLC24293.1"/>
    </source>
</evidence>
<gene>
    <name evidence="2" type="ORF">rosag_08060</name>
</gene>
<dbReference type="PROSITE" id="PS51186">
    <property type="entry name" value="GNAT"/>
    <property type="match status" value="1"/>
</dbReference>
<proteinExistence type="predicted"/>
<evidence type="ECO:0000313" key="3">
    <source>
        <dbReference type="Proteomes" id="UP001161325"/>
    </source>
</evidence>
<sequence length="141" mass="15949">MPIVRAESDAQILATCRVMRQLRPHLPEGDGYLAVIRTLMADDGYRLAAVVEDGEVRAAAGYRMHGTLYAGRVLMLDDLVSDETERSRGHGAALLAWLRDEARAHGCRELHLLSNTVRERAHRFYFREGMAIQCFHFRAVL</sequence>
<dbReference type="AlphaFoldDB" id="A0AA37QEJ5"/>
<comment type="caution">
    <text evidence="2">The sequence shown here is derived from an EMBL/GenBank/DDBJ whole genome shotgun (WGS) entry which is preliminary data.</text>
</comment>
<accession>A0AA37QEJ5</accession>
<dbReference type="InterPro" id="IPR016181">
    <property type="entry name" value="Acyl_CoA_acyltransferase"/>
</dbReference>
<organism evidence="2 3">
    <name type="scientific">Roseisolibacter agri</name>
    <dbReference type="NCBI Taxonomy" id="2014610"/>
    <lineage>
        <taxon>Bacteria</taxon>
        <taxon>Pseudomonadati</taxon>
        <taxon>Gemmatimonadota</taxon>
        <taxon>Gemmatimonadia</taxon>
        <taxon>Gemmatimonadales</taxon>
        <taxon>Gemmatimonadaceae</taxon>
        <taxon>Roseisolibacter</taxon>
    </lineage>
</organism>
<name>A0AA37QEJ5_9BACT</name>
<dbReference type="Gene3D" id="3.40.630.30">
    <property type="match status" value="1"/>
</dbReference>
<dbReference type="Pfam" id="PF00583">
    <property type="entry name" value="Acetyltransf_1"/>
    <property type="match status" value="1"/>
</dbReference>
<dbReference type="Proteomes" id="UP001161325">
    <property type="component" value="Unassembled WGS sequence"/>
</dbReference>
<protein>
    <submittedName>
        <fullName evidence="2">N-acetyltransferase GCN5</fullName>
    </submittedName>
</protein>
<keyword evidence="3" id="KW-1185">Reference proteome</keyword>
<dbReference type="InterPro" id="IPR000182">
    <property type="entry name" value="GNAT_dom"/>
</dbReference>
<dbReference type="EMBL" id="BRXS01000001">
    <property type="protein sequence ID" value="GLC24293.1"/>
    <property type="molecule type" value="Genomic_DNA"/>
</dbReference>
<dbReference type="CDD" id="cd04301">
    <property type="entry name" value="NAT_SF"/>
    <property type="match status" value="1"/>
</dbReference>
<dbReference type="SUPFAM" id="SSF55729">
    <property type="entry name" value="Acyl-CoA N-acyltransferases (Nat)"/>
    <property type="match status" value="1"/>
</dbReference>
<dbReference type="RefSeq" id="WP_284348741.1">
    <property type="nucleotide sequence ID" value="NZ_BRXS01000001.1"/>
</dbReference>
<feature type="domain" description="N-acetyltransferase" evidence="1">
    <location>
        <begin position="2"/>
        <end position="141"/>
    </location>
</feature>